<keyword evidence="2" id="KW-1185">Reference proteome</keyword>
<proteinExistence type="predicted"/>
<evidence type="ECO:0000313" key="1">
    <source>
        <dbReference type="EMBL" id="CAH0016692.1"/>
    </source>
</evidence>
<name>A0A9N9V5X8_9HYPO</name>
<dbReference type="AlphaFoldDB" id="A0A9N9V5X8"/>
<dbReference type="OrthoDB" id="2823490at2759"/>
<protein>
    <submittedName>
        <fullName evidence="1">Uncharacterized protein</fullName>
    </submittedName>
</protein>
<dbReference type="EMBL" id="CABFNQ020000483">
    <property type="protein sequence ID" value="CAH0016692.1"/>
    <property type="molecule type" value="Genomic_DNA"/>
</dbReference>
<reference evidence="1" key="1">
    <citation type="submission" date="2021-10" db="EMBL/GenBank/DDBJ databases">
        <authorList>
            <person name="Piombo E."/>
        </authorList>
    </citation>
    <scope>NUCLEOTIDE SEQUENCE</scope>
</reference>
<dbReference type="Proteomes" id="UP000696573">
    <property type="component" value="Unassembled WGS sequence"/>
</dbReference>
<evidence type="ECO:0000313" key="2">
    <source>
        <dbReference type="Proteomes" id="UP000696573"/>
    </source>
</evidence>
<comment type="caution">
    <text evidence="1">The sequence shown here is derived from an EMBL/GenBank/DDBJ whole genome shotgun (WGS) entry which is preliminary data.</text>
</comment>
<gene>
    <name evidence="1" type="ORF">CRHIZ90672A_00016655</name>
</gene>
<organism evidence="1 2">
    <name type="scientific">Clonostachys rhizophaga</name>
    <dbReference type="NCBI Taxonomy" id="160324"/>
    <lineage>
        <taxon>Eukaryota</taxon>
        <taxon>Fungi</taxon>
        <taxon>Dikarya</taxon>
        <taxon>Ascomycota</taxon>
        <taxon>Pezizomycotina</taxon>
        <taxon>Sordariomycetes</taxon>
        <taxon>Hypocreomycetidae</taxon>
        <taxon>Hypocreales</taxon>
        <taxon>Bionectriaceae</taxon>
        <taxon>Clonostachys</taxon>
    </lineage>
</organism>
<accession>A0A9N9V5X8</accession>
<sequence>MAHLLKIPLELRQEIFYWIICSLVEPPESPISEQEHRQRLPYGEYVSQGIWNEWDFLRRGIWHRAPTNPALSLLQLNKQIHDEASHFLRHTPTDCDVDIMYVKESGLWPTWSIPKLPETQYIDSVHATFRIFNPPEDLGDQFRYRSTWSRMMCHSPTFHRVFYGLLTAFLKRGPGLLDRTHPEDDDSIAPRYIVRKIFIDIVAPTDGTQHTSILMDDSRYPKGRSARHLRYTYGDHDDVDTPPEERLASHLSKQLENLLFVQFWCYEFMHLMIIYEQVAEEFIFTVNGEEYKRVSMEDSFQKLKQKFFPQNLEDPDATERTGRYWVWGHWVEERRRRMKEGLELDNRRPAGVESFYQR</sequence>